<reference evidence="2 3" key="1">
    <citation type="submission" date="2015-05" db="EMBL/GenBank/DDBJ databases">
        <title>Photobacterium galathea sp. nov.</title>
        <authorList>
            <person name="Machado H."/>
            <person name="Gram L."/>
        </authorList>
    </citation>
    <scope>NUCLEOTIDE SEQUENCE [LARGE SCALE GENOMIC DNA]</scope>
    <source>
        <strain evidence="2 3">DSM 25995</strain>
    </source>
</reference>
<dbReference type="InterPro" id="IPR050312">
    <property type="entry name" value="IolE/XylAMocC-like"/>
</dbReference>
<dbReference type="InterPro" id="IPR013022">
    <property type="entry name" value="Xyl_isomerase-like_TIM-brl"/>
</dbReference>
<gene>
    <name evidence="2" type="ORF">ABT58_05510</name>
</gene>
<sequence length="295" mass="32805">MNMKVACAPCCWGVEPSELSVNPSWGRILVEAREAGYEGIELGPIGYFPDDPELLKSALRVRGLRACAGNLHEAFSDPSARQRIVEKAEKEVRRLVAIGVDKLLIMDAKNTVRDAYVGQSVIAPRLNRESMAAMIATILEVVALAEQQGIRVLLHPSSGGYVAFEDEIAAVMNAIPANKLGLCLDVGHLYIDGMQPEVMLRRYANRLEHVHVKDIDAQQLHQVRRDRCGIHQAYSQSLTRPLGQGSIKLNEIWRLLKEMNYQGWLVVEQEHPVSAIETVKQDLAKSRTYLSDCGV</sequence>
<dbReference type="RefSeq" id="WP_047873325.1">
    <property type="nucleotide sequence ID" value="NZ_BMYC01000001.1"/>
</dbReference>
<evidence type="ECO:0000313" key="2">
    <source>
        <dbReference type="EMBL" id="KLV01872.1"/>
    </source>
</evidence>
<dbReference type="InterPro" id="IPR036237">
    <property type="entry name" value="Xyl_isomerase-like_sf"/>
</dbReference>
<accession>A0A0J1JIN2</accession>
<dbReference type="Pfam" id="PF01261">
    <property type="entry name" value="AP_endonuc_2"/>
    <property type="match status" value="1"/>
</dbReference>
<dbReference type="PANTHER" id="PTHR12110">
    <property type="entry name" value="HYDROXYPYRUVATE ISOMERASE"/>
    <property type="match status" value="1"/>
</dbReference>
<organism evidence="2 3">
    <name type="scientific">Photobacterium aphoticum</name>
    <dbReference type="NCBI Taxonomy" id="754436"/>
    <lineage>
        <taxon>Bacteria</taxon>
        <taxon>Pseudomonadati</taxon>
        <taxon>Pseudomonadota</taxon>
        <taxon>Gammaproteobacteria</taxon>
        <taxon>Vibrionales</taxon>
        <taxon>Vibrionaceae</taxon>
        <taxon>Photobacterium</taxon>
    </lineage>
</organism>
<proteinExistence type="predicted"/>
<dbReference type="PANTHER" id="PTHR12110:SF41">
    <property type="entry name" value="INOSOSE DEHYDRATASE"/>
    <property type="match status" value="1"/>
</dbReference>
<dbReference type="Gene3D" id="3.20.20.150">
    <property type="entry name" value="Divalent-metal-dependent TIM barrel enzymes"/>
    <property type="match status" value="1"/>
</dbReference>
<dbReference type="AlphaFoldDB" id="A0A0J1JIN2"/>
<dbReference type="SUPFAM" id="SSF51658">
    <property type="entry name" value="Xylose isomerase-like"/>
    <property type="match status" value="1"/>
</dbReference>
<protein>
    <submittedName>
        <fullName evidence="2">Myo-inositol catabolism protein</fullName>
    </submittedName>
</protein>
<dbReference type="OrthoDB" id="9804047at2"/>
<evidence type="ECO:0000259" key="1">
    <source>
        <dbReference type="Pfam" id="PF01261"/>
    </source>
</evidence>
<comment type="caution">
    <text evidence="2">The sequence shown here is derived from an EMBL/GenBank/DDBJ whole genome shotgun (WGS) entry which is preliminary data.</text>
</comment>
<dbReference type="PATRIC" id="fig|754436.4.peg.1170"/>
<keyword evidence="3" id="KW-1185">Reference proteome</keyword>
<feature type="domain" description="Xylose isomerase-like TIM barrel" evidence="1">
    <location>
        <begin position="31"/>
        <end position="284"/>
    </location>
</feature>
<evidence type="ECO:0000313" key="3">
    <source>
        <dbReference type="Proteomes" id="UP000036426"/>
    </source>
</evidence>
<dbReference type="EMBL" id="LDOV01000010">
    <property type="protein sequence ID" value="KLV01872.1"/>
    <property type="molecule type" value="Genomic_DNA"/>
</dbReference>
<name>A0A0J1JIN2_9GAMM</name>
<dbReference type="Proteomes" id="UP000036426">
    <property type="component" value="Unassembled WGS sequence"/>
</dbReference>